<dbReference type="InterPro" id="IPR011600">
    <property type="entry name" value="Pept_C14_caspase"/>
</dbReference>
<sequence>KALCVGCNYPSKAFGLAGAVNDAFLIAGCLQEHMGFDPGNVCVLHDIYPGQKKSVKVEPARCPTRAVILQQLQWLVRGARPGDVLFFSFSGYGLQVDDLEGYEDEGYEEAILPTDFVDGCDGDYSVVTNSDIHDILMSIPPDCSATVLMDCDHATSVIDVTGTLDGQLVNGLKFQNFC</sequence>
<evidence type="ECO:0000313" key="3">
    <source>
        <dbReference type="EMBL" id="CAK0905773.1"/>
    </source>
</evidence>
<accession>A0ABN9Y366</accession>
<evidence type="ECO:0000313" key="4">
    <source>
        <dbReference type="Proteomes" id="UP001189429"/>
    </source>
</evidence>
<name>A0ABN9Y366_9DINO</name>
<reference evidence="3" key="1">
    <citation type="submission" date="2023-10" db="EMBL/GenBank/DDBJ databases">
        <authorList>
            <person name="Chen Y."/>
            <person name="Shah S."/>
            <person name="Dougan E. K."/>
            <person name="Thang M."/>
            <person name="Chan C."/>
        </authorList>
    </citation>
    <scope>NUCLEOTIDE SEQUENCE [LARGE SCALE GENOMIC DNA]</scope>
</reference>
<dbReference type="PANTHER" id="PTHR48104">
    <property type="entry name" value="METACASPASE-4"/>
    <property type="match status" value="1"/>
</dbReference>
<evidence type="ECO:0000259" key="2">
    <source>
        <dbReference type="Pfam" id="PF00656"/>
    </source>
</evidence>
<comment type="caution">
    <text evidence="3">The sequence shown here is derived from an EMBL/GenBank/DDBJ whole genome shotgun (WGS) entry which is preliminary data.</text>
</comment>
<feature type="non-terminal residue" evidence="3">
    <location>
        <position position="178"/>
    </location>
</feature>
<feature type="domain" description="Peptidase C14 caspase" evidence="2">
    <location>
        <begin position="1"/>
        <end position="154"/>
    </location>
</feature>
<dbReference type="Pfam" id="PF00656">
    <property type="entry name" value="Peptidase_C14"/>
    <property type="match status" value="1"/>
</dbReference>
<dbReference type="PANTHER" id="PTHR48104:SF30">
    <property type="entry name" value="METACASPASE-1"/>
    <property type="match status" value="1"/>
</dbReference>
<feature type="non-terminal residue" evidence="3">
    <location>
        <position position="1"/>
    </location>
</feature>
<dbReference type="Gene3D" id="3.40.50.12660">
    <property type="match status" value="1"/>
</dbReference>
<dbReference type="InterPro" id="IPR050452">
    <property type="entry name" value="Metacaspase"/>
</dbReference>
<gene>
    <name evidence="3" type="ORF">PCOR1329_LOCUS81345</name>
</gene>
<protein>
    <recommendedName>
        <fullName evidence="2">Peptidase C14 caspase domain-containing protein</fullName>
    </recommendedName>
</protein>
<dbReference type="EMBL" id="CAUYUJ010021609">
    <property type="protein sequence ID" value="CAK0905773.1"/>
    <property type="molecule type" value="Genomic_DNA"/>
</dbReference>
<organism evidence="3 4">
    <name type="scientific">Prorocentrum cordatum</name>
    <dbReference type="NCBI Taxonomy" id="2364126"/>
    <lineage>
        <taxon>Eukaryota</taxon>
        <taxon>Sar</taxon>
        <taxon>Alveolata</taxon>
        <taxon>Dinophyceae</taxon>
        <taxon>Prorocentrales</taxon>
        <taxon>Prorocentraceae</taxon>
        <taxon>Prorocentrum</taxon>
    </lineage>
</organism>
<evidence type="ECO:0000256" key="1">
    <source>
        <dbReference type="ARBA" id="ARBA00009005"/>
    </source>
</evidence>
<keyword evidence="4" id="KW-1185">Reference proteome</keyword>
<proteinExistence type="inferred from homology"/>
<comment type="similarity">
    <text evidence="1">Belongs to the peptidase C14B family.</text>
</comment>
<dbReference type="Proteomes" id="UP001189429">
    <property type="component" value="Unassembled WGS sequence"/>
</dbReference>